<dbReference type="KEGG" id="dpc:A6048_16880"/>
<name>A0AAD0JW87_9ACTN</name>
<reference evidence="1 2" key="1">
    <citation type="submission" date="2016-04" db="EMBL/GenBank/DDBJ databases">
        <title>Complete genome sequence of the haloalkaliphilic hydrocarbon-degrading bacterium Dietzia psychralcaliphila ILA-1T, isolated from a drain of a fish product-processing plant.</title>
        <authorList>
            <person name="Zhao J."/>
            <person name="Hu B."/>
            <person name="Geng S."/>
            <person name="Nie Y."/>
            <person name="Tang Y."/>
        </authorList>
    </citation>
    <scope>NUCLEOTIDE SEQUENCE [LARGE SCALE GENOMIC DNA]</scope>
    <source>
        <strain evidence="1 2">ILA-1</strain>
    </source>
</reference>
<evidence type="ECO:0000313" key="2">
    <source>
        <dbReference type="Proteomes" id="UP000244903"/>
    </source>
</evidence>
<keyword evidence="2" id="KW-1185">Reference proteome</keyword>
<sequence>MHHVLRPGIYARAAVAVGVVAGRRVVLAVAHDPGQSLLVQTRPFDVVRPRALVHDAESPNNRTDDLPIGSTTTEPVAPFSSTLTFGGMLEHCLSHNFLSYTGPRVHFPVGGEYVVASPPGGPAGGHDCDHDWREH</sequence>
<dbReference type="EMBL" id="CP015453">
    <property type="protein sequence ID" value="AWH96891.1"/>
    <property type="molecule type" value="Genomic_DNA"/>
</dbReference>
<protein>
    <submittedName>
        <fullName evidence="1">Uncharacterized protein</fullName>
    </submittedName>
</protein>
<accession>A0AAD0JW87</accession>
<evidence type="ECO:0000313" key="1">
    <source>
        <dbReference type="EMBL" id="AWH96891.1"/>
    </source>
</evidence>
<dbReference type="AlphaFoldDB" id="A0AAD0JW87"/>
<organism evidence="1 2">
    <name type="scientific">Dietzia psychralcaliphila</name>
    <dbReference type="NCBI Taxonomy" id="139021"/>
    <lineage>
        <taxon>Bacteria</taxon>
        <taxon>Bacillati</taxon>
        <taxon>Actinomycetota</taxon>
        <taxon>Actinomycetes</taxon>
        <taxon>Mycobacteriales</taxon>
        <taxon>Dietziaceae</taxon>
        <taxon>Dietzia</taxon>
    </lineage>
</organism>
<proteinExistence type="predicted"/>
<gene>
    <name evidence="1" type="ORF">A6048_16880</name>
</gene>
<dbReference type="Proteomes" id="UP000244903">
    <property type="component" value="Chromosome"/>
</dbReference>